<organism evidence="6 7">
    <name type="scientific">Carpediemonas membranifera</name>
    <dbReference type="NCBI Taxonomy" id="201153"/>
    <lineage>
        <taxon>Eukaryota</taxon>
        <taxon>Metamonada</taxon>
        <taxon>Carpediemonas-like organisms</taxon>
        <taxon>Carpediemonas</taxon>
    </lineage>
</organism>
<dbReference type="InterPro" id="IPR019775">
    <property type="entry name" value="WD40_repeat_CS"/>
</dbReference>
<feature type="coiled-coil region" evidence="4">
    <location>
        <begin position="572"/>
        <end position="599"/>
    </location>
</feature>
<keyword evidence="2" id="KW-0677">Repeat</keyword>
<dbReference type="OrthoDB" id="6262491at2759"/>
<gene>
    <name evidence="6" type="ORF">J8273_8067</name>
</gene>
<dbReference type="InterPro" id="IPR020472">
    <property type="entry name" value="WD40_PAC1"/>
</dbReference>
<keyword evidence="6" id="KW-0418">Kinase</keyword>
<evidence type="ECO:0000259" key="5">
    <source>
        <dbReference type="PROSITE" id="PS50011"/>
    </source>
</evidence>
<dbReference type="Gene3D" id="1.10.510.10">
    <property type="entry name" value="Transferase(Phosphotransferase) domain 1"/>
    <property type="match status" value="1"/>
</dbReference>
<name>A0A8J6AS18_9EUKA</name>
<dbReference type="InterPro" id="IPR000719">
    <property type="entry name" value="Prot_kinase_dom"/>
</dbReference>
<dbReference type="Gene3D" id="2.130.10.10">
    <property type="entry name" value="YVTN repeat-like/Quinoprotein amine dehydrogenase"/>
    <property type="match status" value="2"/>
</dbReference>
<evidence type="ECO:0000256" key="4">
    <source>
        <dbReference type="SAM" id="Coils"/>
    </source>
</evidence>
<evidence type="ECO:0000256" key="3">
    <source>
        <dbReference type="PROSITE-ProRule" id="PRU00221"/>
    </source>
</evidence>
<dbReference type="InterPro" id="IPR011009">
    <property type="entry name" value="Kinase-like_dom_sf"/>
</dbReference>
<feature type="domain" description="Protein kinase" evidence="5">
    <location>
        <begin position="828"/>
        <end position="1199"/>
    </location>
</feature>
<evidence type="ECO:0000256" key="2">
    <source>
        <dbReference type="ARBA" id="ARBA00022737"/>
    </source>
</evidence>
<dbReference type="Proteomes" id="UP000717585">
    <property type="component" value="Unassembled WGS sequence"/>
</dbReference>
<dbReference type="CDD" id="cd00200">
    <property type="entry name" value="WD40"/>
    <property type="match status" value="1"/>
</dbReference>
<keyword evidence="7" id="KW-1185">Reference proteome</keyword>
<feature type="repeat" description="WD" evidence="3">
    <location>
        <begin position="141"/>
        <end position="182"/>
    </location>
</feature>
<dbReference type="EMBL" id="JAHDYR010000066">
    <property type="protein sequence ID" value="KAG9390030.1"/>
    <property type="molecule type" value="Genomic_DNA"/>
</dbReference>
<keyword evidence="1 3" id="KW-0853">WD repeat</keyword>
<dbReference type="GO" id="GO:0005524">
    <property type="term" value="F:ATP binding"/>
    <property type="evidence" value="ECO:0007669"/>
    <property type="project" value="InterPro"/>
</dbReference>
<evidence type="ECO:0000313" key="6">
    <source>
        <dbReference type="EMBL" id="KAG9390030.1"/>
    </source>
</evidence>
<feature type="repeat" description="WD" evidence="3">
    <location>
        <begin position="303"/>
        <end position="335"/>
    </location>
</feature>
<keyword evidence="6" id="KW-0808">Transferase</keyword>
<dbReference type="InterPro" id="IPR001680">
    <property type="entry name" value="WD40_rpt"/>
</dbReference>
<proteinExistence type="predicted"/>
<dbReference type="PROSITE" id="PS00678">
    <property type="entry name" value="WD_REPEATS_1"/>
    <property type="match status" value="1"/>
</dbReference>
<dbReference type="InterPro" id="IPR015943">
    <property type="entry name" value="WD40/YVTN_repeat-like_dom_sf"/>
</dbReference>
<feature type="repeat" description="WD" evidence="3">
    <location>
        <begin position="182"/>
        <end position="214"/>
    </location>
</feature>
<dbReference type="PRINTS" id="PR00320">
    <property type="entry name" value="GPROTEINBRPT"/>
</dbReference>
<dbReference type="PROSITE" id="PS50082">
    <property type="entry name" value="WD_REPEATS_2"/>
    <property type="match status" value="3"/>
</dbReference>
<dbReference type="SMART" id="SM00220">
    <property type="entry name" value="S_TKc"/>
    <property type="match status" value="1"/>
</dbReference>
<dbReference type="InterPro" id="IPR036322">
    <property type="entry name" value="WD40_repeat_dom_sf"/>
</dbReference>
<evidence type="ECO:0000256" key="1">
    <source>
        <dbReference type="ARBA" id="ARBA00022574"/>
    </source>
</evidence>
<dbReference type="PANTHER" id="PTHR19848">
    <property type="entry name" value="WD40 REPEAT PROTEIN"/>
    <property type="match status" value="1"/>
</dbReference>
<dbReference type="PANTHER" id="PTHR19848:SF8">
    <property type="entry name" value="F-BOX AND WD REPEAT DOMAIN CONTAINING 7"/>
    <property type="match status" value="1"/>
</dbReference>
<sequence length="1540" mass="167044">MYSDELGCFESSKLQEFDPDHITVLSDVAIDVADIAGFVHALLRIGRRVPKLLTVSIVSPNTVVTLGTHVKCSPPNASVELILALWQAMSAPVVRPSTFIPHEGAVQCADMSPDGGLVATCGDGNKFIRLFDATGALIRRLYGHVGHSWRLQFSPDGQTLLSASYDGSAMLWNVATGKVVKTLEHDDTVWYACFSADGSRVATASHDRTLKIWDSAGTLLKSMKCRGSVKGVAFSTDDSCVVSLCFDGHLTMWSLIDSEPVWETESSISIEARFTPCGRAICGCSKNYISLVNAADGELVWSIEAHTASIQGIAITPGGLIVSGSADGTVKIWTLAGRLVQTVQCQASVNSVNATQDGFIAALKSCTAETFAVVHPQDENTELDQAFPGVATGPTETYMYVERAYSPADLARVLLHVAASGRIPRNFDMRLEDPDGAVNMNYRGALTSKFGLPGAVYKMWNAFIAHTAEIRTVREDHDERTAELRTQVERTTRTADYLRVTLTRDHEAQLQRQETALNAKIAVLDATILEQRHAMSRMQQEHAAELASQQADFQERVLAMTDEMHATQSAAVELKTVMAQQAEDDLARVREELHDQHAVELQRQRDDSDSKRAALLGTVHAHAQSLAMIQAEMTAFCCQEGILTGVFRAAKVSAALHGHPLLTGVTRPARVVEIAISASHLYRSLAQAREALQSRTQGYTCAIAVASAAIKQKKANLKSVRVQFRAATALMKASSAFESAANLTPDITAMQATLEQANAEVSRAPQAIAARLVERYADLERFLCPDVREVHAWASRVVAEGLDTRAEKQTVAQLSGFIAEARAHLAAFAVADDVAKGVSEKCGDSDVYSIHSEVAELEAAAKAMEPLETLAGTLKTTEARLAAKRGRRDEVAAILTRVPPQLERLCPELNAISAPGEPVVAKLCELGLRNLIDLPEMRFDLSMSDFVIVDDIPASRTLCQVVQRRGETLFAKTYQLHSVHQRRMCDNEAGILSHMVHSPAVPQLRHAMVNLANKTCTLVTKFIPCQRPSIDGPADLAMLVHGLIAAVYQLHSAGITHRGIKPDNILFCEGHSVLVGFESALNVDTEQDQGARAFMAPEEGSLSEDPHRRYSQWQAADVYRVAVTALALSAADYTSFSATLLHHSTASQANLEHNDRVEALIAELPWALPEALRTVFAGMLAPWESRWSVRRALADECFVPSENVDTVPAFDPFAGDQDRIFALAVEESRLQALGRMSEAVEVDLAEDVAESLVTLGQCEADLTAVPVMMHGDDAALALPSLITSAGTVAVRDRAGEAISLFRDGTLMLTPGALNVPLDSLRPVLLGLGRLLQLMLVHGVRLPASMVSYAWLAALNGDSLDMATLMPFVSNALCSSLDAARLACPLSGVDESCLKTYQREVEARVVHRMSVVHDGLIAGLSSTWVALIDGLTPVELRALLVQQSGVSANDIMALLKFPGDCHEVQKAIETALEDAETRRVFVEYCFGGKLPCSSATVVLSGRDRSVRGDHTGRIHLPRLVDPVRMRRAALQSRHTYMSHNM</sequence>
<comment type="caution">
    <text evidence="6">The sequence shown here is derived from an EMBL/GenBank/DDBJ whole genome shotgun (WGS) entry which is preliminary data.</text>
</comment>
<dbReference type="SUPFAM" id="SSF50978">
    <property type="entry name" value="WD40 repeat-like"/>
    <property type="match status" value="1"/>
</dbReference>
<reference evidence="6" key="1">
    <citation type="submission" date="2021-05" db="EMBL/GenBank/DDBJ databases">
        <title>A free-living protist that lacks canonical eukaryotic 1 DNA replication and segregation systems.</title>
        <authorList>
            <person name="Salas-Leiva D.E."/>
            <person name="Tromer E.C."/>
            <person name="Curtis B.A."/>
            <person name="Jerlstrom-Hultqvist J."/>
            <person name="Kolisko M."/>
            <person name="Yi Z."/>
            <person name="Salas-Leiva J.S."/>
            <person name="Gallot-Lavallee L."/>
            <person name="Kops G.J.P.L."/>
            <person name="Archibald J.M."/>
            <person name="Simpson A.G.B."/>
            <person name="Roger A.J."/>
        </authorList>
    </citation>
    <scope>NUCLEOTIDE SEQUENCE</scope>
    <source>
        <strain evidence="6">BICM</strain>
    </source>
</reference>
<dbReference type="PROSITE" id="PS50011">
    <property type="entry name" value="PROTEIN_KINASE_DOM"/>
    <property type="match status" value="1"/>
</dbReference>
<dbReference type="SUPFAM" id="SSF56112">
    <property type="entry name" value="Protein kinase-like (PK-like)"/>
    <property type="match status" value="1"/>
</dbReference>
<dbReference type="GO" id="GO:0004672">
    <property type="term" value="F:protein kinase activity"/>
    <property type="evidence" value="ECO:0007669"/>
    <property type="project" value="InterPro"/>
</dbReference>
<evidence type="ECO:0000313" key="7">
    <source>
        <dbReference type="Proteomes" id="UP000717585"/>
    </source>
</evidence>
<protein>
    <submittedName>
        <fullName evidence="6">Protein kinase domain</fullName>
    </submittedName>
</protein>
<accession>A0A8J6AS18</accession>
<dbReference type="PROSITE" id="PS50294">
    <property type="entry name" value="WD_REPEATS_REGION"/>
    <property type="match status" value="3"/>
</dbReference>
<keyword evidence="4" id="KW-0175">Coiled coil</keyword>
<dbReference type="Pfam" id="PF00400">
    <property type="entry name" value="WD40"/>
    <property type="match status" value="4"/>
</dbReference>
<dbReference type="SMART" id="SM00320">
    <property type="entry name" value="WD40"/>
    <property type="match status" value="5"/>
</dbReference>